<reference evidence="1" key="1">
    <citation type="thesis" date="2020" institute="ProQuest LLC" country="789 East Eisenhower Parkway, Ann Arbor, MI, USA">
        <title>Comparative Genomics and Chromosome Evolution.</title>
        <authorList>
            <person name="Mudd A.B."/>
        </authorList>
    </citation>
    <scope>NUCLEOTIDE SEQUENCE</scope>
    <source>
        <strain evidence="1">237g6f4</strain>
        <tissue evidence="1">Blood</tissue>
    </source>
</reference>
<feature type="non-terminal residue" evidence="1">
    <location>
        <position position="1"/>
    </location>
</feature>
<gene>
    <name evidence="1" type="ORF">GDO81_024030</name>
</gene>
<sequence>RRRHLSQRCSLEFLEDITEFTPLQRTKNIPESPRQSVLKKTHFIKSMRQYDTRNSRIVLICAKRSLCAAFSVLPYGESLRIR</sequence>
<dbReference type="PANTHER" id="PTHR22896">
    <property type="entry name" value="CDK5 AND ABL1 ENZYME SUBSTRATE 1"/>
    <property type="match status" value="1"/>
</dbReference>
<protein>
    <submittedName>
        <fullName evidence="1">Uncharacterized protein</fullName>
    </submittedName>
</protein>
<evidence type="ECO:0000313" key="1">
    <source>
        <dbReference type="EMBL" id="KAG8537720.1"/>
    </source>
</evidence>
<dbReference type="InterPro" id="IPR012388">
    <property type="entry name" value="CABLES1/2"/>
</dbReference>
<dbReference type="GO" id="GO:0051726">
    <property type="term" value="P:regulation of cell cycle"/>
    <property type="evidence" value="ECO:0007669"/>
    <property type="project" value="InterPro"/>
</dbReference>
<dbReference type="Proteomes" id="UP000824782">
    <property type="component" value="Unassembled WGS sequence"/>
</dbReference>
<keyword evidence="2" id="KW-1185">Reference proteome</keyword>
<evidence type="ECO:0000313" key="2">
    <source>
        <dbReference type="Proteomes" id="UP000824782"/>
    </source>
</evidence>
<dbReference type="PANTHER" id="PTHR22896:SF3">
    <property type="entry name" value="CDK5 AND ABL1 ENZYME SUBSTRATE 2"/>
    <property type="match status" value="1"/>
</dbReference>
<accession>A0AAV6YS51</accession>
<dbReference type="AlphaFoldDB" id="A0AAV6YS51"/>
<proteinExistence type="predicted"/>
<name>A0AAV6YS51_ENGPU</name>
<comment type="caution">
    <text evidence="1">The sequence shown here is derived from an EMBL/GenBank/DDBJ whole genome shotgun (WGS) entry which is preliminary data.</text>
</comment>
<organism evidence="1 2">
    <name type="scientific">Engystomops pustulosus</name>
    <name type="common">Tungara frog</name>
    <name type="synonym">Physalaemus pustulosus</name>
    <dbReference type="NCBI Taxonomy" id="76066"/>
    <lineage>
        <taxon>Eukaryota</taxon>
        <taxon>Metazoa</taxon>
        <taxon>Chordata</taxon>
        <taxon>Craniata</taxon>
        <taxon>Vertebrata</taxon>
        <taxon>Euteleostomi</taxon>
        <taxon>Amphibia</taxon>
        <taxon>Batrachia</taxon>
        <taxon>Anura</taxon>
        <taxon>Neobatrachia</taxon>
        <taxon>Hyloidea</taxon>
        <taxon>Leptodactylidae</taxon>
        <taxon>Leiuperinae</taxon>
        <taxon>Engystomops</taxon>
    </lineage>
</organism>
<dbReference type="EMBL" id="WNYA01027387">
    <property type="protein sequence ID" value="KAG8537720.1"/>
    <property type="molecule type" value="Genomic_DNA"/>
</dbReference>